<evidence type="ECO:0000313" key="1">
    <source>
        <dbReference type="EMBL" id="TKR27475.1"/>
    </source>
</evidence>
<reference evidence="1 2" key="1">
    <citation type="submission" date="2019-05" db="EMBL/GenBank/DDBJ databases">
        <title>Genome sequence of Cellulomonas hominis strain CS1.</title>
        <authorList>
            <person name="Belmont J."/>
            <person name="Maclea K.S."/>
        </authorList>
    </citation>
    <scope>NUCLEOTIDE SEQUENCE [LARGE SCALE GENOMIC DNA]</scope>
    <source>
        <strain evidence="1 2">CS1</strain>
    </source>
</reference>
<protein>
    <submittedName>
        <fullName evidence="1">Uncharacterized protein</fullName>
    </submittedName>
</protein>
<accession>A0A7Z8K3B8</accession>
<gene>
    <name evidence="1" type="ORF">FA014_00220</name>
</gene>
<evidence type="ECO:0000313" key="2">
    <source>
        <dbReference type="Proteomes" id="UP000308121"/>
    </source>
</evidence>
<sequence>MKLVDPARFSGRWLVTTSSGARHLVESTPGPLWTITITRIGSTTGGEAAGFGMSDLRRDGAPLRVGSVRHFHDGAAHSGIRVREEVHLILEPLDPAALLTVRCTTPVVSIEELLDEDGDDE</sequence>
<dbReference type="OrthoDB" id="4828637at2"/>
<comment type="caution">
    <text evidence="1">The sequence shown here is derived from an EMBL/GenBank/DDBJ whole genome shotgun (WGS) entry which is preliminary data.</text>
</comment>
<proteinExistence type="predicted"/>
<dbReference type="AlphaFoldDB" id="A0A7Z8K3B8"/>
<name>A0A7Z8K3B8_9CELL</name>
<dbReference type="RefSeq" id="WP_154727700.1">
    <property type="nucleotide sequence ID" value="NZ_SZYE01000001.1"/>
</dbReference>
<dbReference type="Proteomes" id="UP000308121">
    <property type="component" value="Unassembled WGS sequence"/>
</dbReference>
<dbReference type="EMBL" id="SZYE01000001">
    <property type="protein sequence ID" value="TKR27475.1"/>
    <property type="molecule type" value="Genomic_DNA"/>
</dbReference>
<organism evidence="1 2">
    <name type="scientific">Cellulomonas hominis</name>
    <dbReference type="NCBI Taxonomy" id="156981"/>
    <lineage>
        <taxon>Bacteria</taxon>
        <taxon>Bacillati</taxon>
        <taxon>Actinomycetota</taxon>
        <taxon>Actinomycetes</taxon>
        <taxon>Micrococcales</taxon>
        <taxon>Cellulomonadaceae</taxon>
        <taxon>Cellulomonas</taxon>
    </lineage>
</organism>